<dbReference type="InterPro" id="IPR036259">
    <property type="entry name" value="MFS_trans_sf"/>
</dbReference>
<accession>A0A382KXR1</accession>
<proteinExistence type="predicted"/>
<keyword evidence="5 6" id="KW-0472">Membrane</keyword>
<dbReference type="AlphaFoldDB" id="A0A382KXR1"/>
<dbReference type="GO" id="GO:0005886">
    <property type="term" value="C:plasma membrane"/>
    <property type="evidence" value="ECO:0007669"/>
    <property type="project" value="UniProtKB-SubCell"/>
</dbReference>
<gene>
    <name evidence="7" type="ORF">METZ01_LOCUS282272</name>
</gene>
<feature type="transmembrane region" description="Helical" evidence="6">
    <location>
        <begin position="282"/>
        <end position="300"/>
    </location>
</feature>
<feature type="transmembrane region" description="Helical" evidence="6">
    <location>
        <begin position="79"/>
        <end position="99"/>
    </location>
</feature>
<evidence type="ECO:0000256" key="5">
    <source>
        <dbReference type="ARBA" id="ARBA00023136"/>
    </source>
</evidence>
<organism evidence="7">
    <name type="scientific">marine metagenome</name>
    <dbReference type="NCBI Taxonomy" id="408172"/>
    <lineage>
        <taxon>unclassified sequences</taxon>
        <taxon>metagenomes</taxon>
        <taxon>ecological metagenomes</taxon>
    </lineage>
</organism>
<protein>
    <recommendedName>
        <fullName evidence="8">Major facilitator superfamily (MFS) profile domain-containing protein</fullName>
    </recommendedName>
</protein>
<name>A0A382KXR1_9ZZZZ</name>
<evidence type="ECO:0000256" key="3">
    <source>
        <dbReference type="ARBA" id="ARBA00022692"/>
    </source>
</evidence>
<dbReference type="CDD" id="cd06173">
    <property type="entry name" value="MFS_MefA_like"/>
    <property type="match status" value="1"/>
</dbReference>
<evidence type="ECO:0000313" key="7">
    <source>
        <dbReference type="EMBL" id="SVC29418.1"/>
    </source>
</evidence>
<keyword evidence="4 6" id="KW-1133">Transmembrane helix</keyword>
<dbReference type="SUPFAM" id="SSF103473">
    <property type="entry name" value="MFS general substrate transporter"/>
    <property type="match status" value="1"/>
</dbReference>
<dbReference type="InterPro" id="IPR011701">
    <property type="entry name" value="MFS"/>
</dbReference>
<comment type="subcellular location">
    <subcellularLocation>
        <location evidence="1">Cell membrane</location>
        <topology evidence="1">Multi-pass membrane protein</topology>
    </subcellularLocation>
</comment>
<keyword evidence="2" id="KW-1003">Cell membrane</keyword>
<feature type="transmembrane region" description="Helical" evidence="6">
    <location>
        <begin position="306"/>
        <end position="326"/>
    </location>
</feature>
<dbReference type="PANTHER" id="PTHR23513:SF11">
    <property type="entry name" value="STAPHYLOFERRIN A TRANSPORTER"/>
    <property type="match status" value="1"/>
</dbReference>
<dbReference type="EMBL" id="UINC01083580">
    <property type="protein sequence ID" value="SVC29418.1"/>
    <property type="molecule type" value="Genomic_DNA"/>
</dbReference>
<evidence type="ECO:0000256" key="4">
    <source>
        <dbReference type="ARBA" id="ARBA00022989"/>
    </source>
</evidence>
<feature type="transmembrane region" description="Helical" evidence="6">
    <location>
        <begin position="12"/>
        <end position="36"/>
    </location>
</feature>
<evidence type="ECO:0000256" key="1">
    <source>
        <dbReference type="ARBA" id="ARBA00004651"/>
    </source>
</evidence>
<feature type="transmembrane region" description="Helical" evidence="6">
    <location>
        <begin position="217"/>
        <end position="235"/>
    </location>
</feature>
<dbReference type="GO" id="GO:0022857">
    <property type="term" value="F:transmembrane transporter activity"/>
    <property type="evidence" value="ECO:0007669"/>
    <property type="project" value="InterPro"/>
</dbReference>
<evidence type="ECO:0000256" key="6">
    <source>
        <dbReference type="SAM" id="Phobius"/>
    </source>
</evidence>
<dbReference type="Gene3D" id="1.20.1250.20">
    <property type="entry name" value="MFS general substrate transporter like domains"/>
    <property type="match status" value="1"/>
</dbReference>
<dbReference type="PANTHER" id="PTHR23513">
    <property type="entry name" value="INTEGRAL MEMBRANE EFFLUX PROTEIN-RELATED"/>
    <property type="match status" value="1"/>
</dbReference>
<feature type="transmembrane region" description="Helical" evidence="6">
    <location>
        <begin position="169"/>
        <end position="189"/>
    </location>
</feature>
<feature type="transmembrane region" description="Helical" evidence="6">
    <location>
        <begin position="48"/>
        <end position="67"/>
    </location>
</feature>
<feature type="non-terminal residue" evidence="7">
    <location>
        <position position="387"/>
    </location>
</feature>
<evidence type="ECO:0008006" key="8">
    <source>
        <dbReference type="Google" id="ProtNLM"/>
    </source>
</evidence>
<keyword evidence="3 6" id="KW-0812">Transmembrane</keyword>
<sequence>MNPVFKSAAYRRLWLNTAFNGVSASADHVLIGWLALEVTGTSSWVGRAFALYYLPMLVLGVLAGSLADHFSRRRLIQALELVAAAVIALFATVFAYTTVSIGHVLLLTLALGSLRAVHGPVRLAYAYDLSGARQATPALAGINVASRVGWLIGAILVGTLAERFGISPALLAMALMHLVAAPCLAGMMAQAHTNRQERTSIVHNLRDYLAELKVNRVLLVLVLVTPCIEVFGTSYSTVLPELTRSRLGLGAQGLGWMHGAQAVGGLIVGLVLFILPQQKRNAGIYATCILTLGAGLLMLADTSVLPAVLLILALISAMISAWDILTQSMMQRCVPDRLRGRAMGGWMLAIGSSPLGHLEVGFLTAAMGVEIALQANGIGVITVIILA</sequence>
<evidence type="ECO:0000256" key="2">
    <source>
        <dbReference type="ARBA" id="ARBA00022475"/>
    </source>
</evidence>
<feature type="transmembrane region" description="Helical" evidence="6">
    <location>
        <begin position="255"/>
        <end position="275"/>
    </location>
</feature>
<dbReference type="Pfam" id="PF07690">
    <property type="entry name" value="MFS_1"/>
    <property type="match status" value="1"/>
</dbReference>
<reference evidence="7" key="1">
    <citation type="submission" date="2018-05" db="EMBL/GenBank/DDBJ databases">
        <authorList>
            <person name="Lanie J.A."/>
            <person name="Ng W.-L."/>
            <person name="Kazmierczak K.M."/>
            <person name="Andrzejewski T.M."/>
            <person name="Davidsen T.M."/>
            <person name="Wayne K.J."/>
            <person name="Tettelin H."/>
            <person name="Glass J.I."/>
            <person name="Rusch D."/>
            <person name="Podicherti R."/>
            <person name="Tsui H.-C.T."/>
            <person name="Winkler M.E."/>
        </authorList>
    </citation>
    <scope>NUCLEOTIDE SEQUENCE</scope>
</reference>